<name>A0A564WKC0_9FIRM</name>
<keyword evidence="2" id="KW-1185">Reference proteome</keyword>
<accession>A0A564WKC0</accession>
<reference evidence="1 2" key="1">
    <citation type="submission" date="2019-07" db="EMBL/GenBank/DDBJ databases">
        <authorList>
            <person name="Chang H.-W."/>
            <person name="Raman A."/>
            <person name="Venkatesh S."/>
            <person name="Gehrig J."/>
        </authorList>
    </citation>
    <scope>NUCLEOTIDE SEQUENCE [LARGE SCALE GENOMIC DNA]</scope>
    <source>
        <strain evidence="1">Blautia_wexlerae_LFYP_14</strain>
    </source>
</reference>
<organism evidence="1 2">
    <name type="scientific">Blautia wexlerae</name>
    <dbReference type="NCBI Taxonomy" id="418240"/>
    <lineage>
        <taxon>Bacteria</taxon>
        <taxon>Bacillati</taxon>
        <taxon>Bacillota</taxon>
        <taxon>Clostridia</taxon>
        <taxon>Lachnospirales</taxon>
        <taxon>Lachnospiraceae</taxon>
        <taxon>Blautia</taxon>
    </lineage>
</organism>
<sequence length="57" mass="6814">MLKIRVQGTKSDIRWFRKRLEQHPQIAVLQVSDLFSNKGTTKYFRMYAEIEEKKGGR</sequence>
<dbReference type="EMBL" id="CABHOF010000004">
    <property type="protein sequence ID" value="VUX62585.1"/>
    <property type="molecule type" value="Genomic_DNA"/>
</dbReference>
<protein>
    <recommendedName>
        <fullName evidence="3">DUF3970 domain-containing protein</fullName>
    </recommendedName>
</protein>
<dbReference type="Proteomes" id="UP000366766">
    <property type="component" value="Unassembled WGS sequence"/>
</dbReference>
<evidence type="ECO:0000313" key="1">
    <source>
        <dbReference type="EMBL" id="VUX62585.1"/>
    </source>
</evidence>
<evidence type="ECO:0000313" key="2">
    <source>
        <dbReference type="Proteomes" id="UP000366766"/>
    </source>
</evidence>
<dbReference type="RefSeq" id="WP_186292041.1">
    <property type="nucleotide sequence ID" value="NZ_CABHOF010000004.1"/>
</dbReference>
<gene>
    <name evidence="1" type="ORF">BWLFYP14_00487</name>
</gene>
<proteinExistence type="predicted"/>
<evidence type="ECO:0008006" key="3">
    <source>
        <dbReference type="Google" id="ProtNLM"/>
    </source>
</evidence>
<dbReference type="AlphaFoldDB" id="A0A564WKC0"/>